<evidence type="ECO:0000313" key="1">
    <source>
        <dbReference type="EMBL" id="PND35562.1"/>
    </source>
</evidence>
<dbReference type="EMBL" id="POQS01000001">
    <property type="protein sequence ID" value="PND35562.1"/>
    <property type="molecule type" value="Genomic_DNA"/>
</dbReference>
<dbReference type="InterPro" id="IPR011051">
    <property type="entry name" value="RmlC_Cupin_sf"/>
</dbReference>
<evidence type="ECO:0000313" key="2">
    <source>
        <dbReference type="Proteomes" id="UP000235994"/>
    </source>
</evidence>
<dbReference type="SUPFAM" id="SSF51182">
    <property type="entry name" value="RmlC-like cupins"/>
    <property type="match status" value="1"/>
</dbReference>
<name>A0A2N8KQ36_9BURK</name>
<dbReference type="RefSeq" id="WP_102771494.1">
    <property type="nucleotide sequence ID" value="NZ_POQS01000001.1"/>
</dbReference>
<dbReference type="Proteomes" id="UP000235994">
    <property type="component" value="Unassembled WGS sequence"/>
</dbReference>
<keyword evidence="2" id="KW-1185">Reference proteome</keyword>
<proteinExistence type="predicted"/>
<sequence length="123" mass="13532">MALKHATPLEVIDLFHPRPSLEPDPPASVSLLRTKELQLIRLVLPAGHRLPWHQVPGVLTLQCLVGRVDVETPQRQCTLAEGQLVMLQGNEPHSLHAQAPTVALLTLAHHPPGAWQPRDDEDG</sequence>
<dbReference type="InterPro" id="IPR014710">
    <property type="entry name" value="RmlC-like_jellyroll"/>
</dbReference>
<comment type="caution">
    <text evidence="1">The sequence shown here is derived from an EMBL/GenBank/DDBJ whole genome shotgun (WGS) entry which is preliminary data.</text>
</comment>
<protein>
    <submittedName>
        <fullName evidence="1">Cupin</fullName>
    </submittedName>
</protein>
<gene>
    <name evidence="1" type="ORF">C1I89_04150</name>
</gene>
<reference evidence="1 2" key="1">
    <citation type="submission" date="2018-01" db="EMBL/GenBank/DDBJ databases">
        <title>The draft genome of an aniline degradation strain ANB-1.</title>
        <authorList>
            <person name="Zhang L."/>
            <person name="Jiang J."/>
        </authorList>
    </citation>
    <scope>NUCLEOTIDE SEQUENCE [LARGE SCALE GENOMIC DNA]</scope>
    <source>
        <strain evidence="1 2">ANB-1</strain>
    </source>
</reference>
<accession>A0A2N8KQ36</accession>
<dbReference type="AlphaFoldDB" id="A0A2N8KQ36"/>
<organism evidence="1 2">
    <name type="scientific">Achromobacter pulmonis</name>
    <dbReference type="NCBI Taxonomy" id="1389932"/>
    <lineage>
        <taxon>Bacteria</taxon>
        <taxon>Pseudomonadati</taxon>
        <taxon>Pseudomonadota</taxon>
        <taxon>Betaproteobacteria</taxon>
        <taxon>Burkholderiales</taxon>
        <taxon>Alcaligenaceae</taxon>
        <taxon>Achromobacter</taxon>
    </lineage>
</organism>
<dbReference type="Gene3D" id="2.60.120.10">
    <property type="entry name" value="Jelly Rolls"/>
    <property type="match status" value="1"/>
</dbReference>